<keyword evidence="6" id="KW-0560">Oxidoreductase</keyword>
<reference evidence="13 14" key="1">
    <citation type="submission" date="2024-04" db="EMBL/GenBank/DDBJ databases">
        <title>Albibacterium profundi sp. nov., isolated from sediment of the Challenger Deep of Mariana Trench.</title>
        <authorList>
            <person name="Wang Y."/>
        </authorList>
    </citation>
    <scope>NUCLEOTIDE SEQUENCE [LARGE SCALE GENOMIC DNA]</scope>
    <source>
        <strain evidence="13 14">RHL897</strain>
    </source>
</reference>
<organism evidence="13 14">
    <name type="scientific">Albibacterium profundi</name>
    <dbReference type="NCBI Taxonomy" id="3134906"/>
    <lineage>
        <taxon>Bacteria</taxon>
        <taxon>Pseudomonadati</taxon>
        <taxon>Bacteroidota</taxon>
        <taxon>Sphingobacteriia</taxon>
        <taxon>Sphingobacteriales</taxon>
        <taxon>Sphingobacteriaceae</taxon>
        <taxon>Albibacterium</taxon>
    </lineage>
</organism>
<evidence type="ECO:0000313" key="14">
    <source>
        <dbReference type="Proteomes" id="UP001580928"/>
    </source>
</evidence>
<sequence length="343" mass="39185">MVNRITIVVLYIVILAGGIVRSTGSGMGCPDWPKCFNRFIPPTHVSQLPDNYEQEYIEGRAEKNERFAQYLDKLGFKELALKIRNDESILHHEEFNAAKTWTEYVNRLAGATLGVFLLLCVIFSTAYWRFRKRIFYFSLLNVVLVVFQAWMGSVVVSTNLTPWVITIHMVLALVILLIAIYTYFQAKVIRDRGMLLNQSSGWIKWLAVLVLLVTFIQVIIGTDIRESIDMISASLNGQNRDLWVDQLGSSYIWHRELALVSFILSLLLFFTIRSRFAGDSEQSKMINIMMILMVLQIVTGLVLGYMGMPAYMQTAHLVLATLTFGAQYYIILLLTKTSQYIGH</sequence>
<dbReference type="InterPro" id="IPR050450">
    <property type="entry name" value="COX15/CtaA_HemeA_synthase"/>
</dbReference>
<evidence type="ECO:0000256" key="5">
    <source>
        <dbReference type="ARBA" id="ARBA00022989"/>
    </source>
</evidence>
<evidence type="ECO:0000256" key="12">
    <source>
        <dbReference type="SAM" id="Phobius"/>
    </source>
</evidence>
<dbReference type="Pfam" id="PF02628">
    <property type="entry name" value="COX15-CtaA"/>
    <property type="match status" value="1"/>
</dbReference>
<evidence type="ECO:0000256" key="3">
    <source>
        <dbReference type="ARBA" id="ARBA00022692"/>
    </source>
</evidence>
<evidence type="ECO:0000256" key="2">
    <source>
        <dbReference type="ARBA" id="ARBA00022475"/>
    </source>
</evidence>
<evidence type="ECO:0000256" key="11">
    <source>
        <dbReference type="ARBA" id="ARBA00023444"/>
    </source>
</evidence>
<evidence type="ECO:0000313" key="13">
    <source>
        <dbReference type="EMBL" id="MFB5945645.1"/>
    </source>
</evidence>
<keyword evidence="4" id="KW-0479">Metal-binding</keyword>
<keyword evidence="7" id="KW-0408">Iron</keyword>
<protein>
    <submittedName>
        <fullName evidence="13">COX15/CtaA family protein</fullName>
    </submittedName>
</protein>
<feature type="transmembrane region" description="Helical" evidence="12">
    <location>
        <begin position="205"/>
        <end position="224"/>
    </location>
</feature>
<keyword evidence="3 12" id="KW-0812">Transmembrane</keyword>
<feature type="transmembrane region" description="Helical" evidence="12">
    <location>
        <begin position="163"/>
        <end position="184"/>
    </location>
</feature>
<name>A0ABV5CE34_9SPHI</name>
<evidence type="ECO:0000256" key="9">
    <source>
        <dbReference type="ARBA" id="ARBA00023136"/>
    </source>
</evidence>
<evidence type="ECO:0000256" key="7">
    <source>
        <dbReference type="ARBA" id="ARBA00023004"/>
    </source>
</evidence>
<feature type="transmembrane region" description="Helical" evidence="12">
    <location>
        <begin position="7"/>
        <end position="24"/>
    </location>
</feature>
<dbReference type="PANTHER" id="PTHR35457">
    <property type="entry name" value="HEME A SYNTHASE"/>
    <property type="match status" value="1"/>
</dbReference>
<evidence type="ECO:0000256" key="10">
    <source>
        <dbReference type="ARBA" id="ARBA00023157"/>
    </source>
</evidence>
<comment type="caution">
    <text evidence="13">The sequence shown here is derived from an EMBL/GenBank/DDBJ whole genome shotgun (WGS) entry which is preliminary data.</text>
</comment>
<dbReference type="RefSeq" id="WP_375557180.1">
    <property type="nucleotide sequence ID" value="NZ_JBBVGT010000002.1"/>
</dbReference>
<feature type="transmembrane region" description="Helical" evidence="12">
    <location>
        <begin position="314"/>
        <end position="334"/>
    </location>
</feature>
<dbReference type="EMBL" id="JBBVGT010000002">
    <property type="protein sequence ID" value="MFB5945645.1"/>
    <property type="molecule type" value="Genomic_DNA"/>
</dbReference>
<dbReference type="Proteomes" id="UP001580928">
    <property type="component" value="Unassembled WGS sequence"/>
</dbReference>
<keyword evidence="9 12" id="KW-0472">Membrane</keyword>
<keyword evidence="14" id="KW-1185">Reference proteome</keyword>
<accession>A0ABV5CE34</accession>
<feature type="transmembrane region" description="Helical" evidence="12">
    <location>
        <begin position="108"/>
        <end position="127"/>
    </location>
</feature>
<keyword evidence="5 12" id="KW-1133">Transmembrane helix</keyword>
<comment type="pathway">
    <text evidence="11">Porphyrin-containing compound metabolism.</text>
</comment>
<feature type="transmembrane region" description="Helical" evidence="12">
    <location>
        <begin position="257"/>
        <end position="276"/>
    </location>
</feature>
<dbReference type="InterPro" id="IPR003780">
    <property type="entry name" value="COX15/CtaA_fam"/>
</dbReference>
<evidence type="ECO:0000256" key="1">
    <source>
        <dbReference type="ARBA" id="ARBA00004141"/>
    </source>
</evidence>
<feature type="transmembrane region" description="Helical" evidence="12">
    <location>
        <begin position="288"/>
        <end position="308"/>
    </location>
</feature>
<dbReference type="PANTHER" id="PTHR35457:SF1">
    <property type="entry name" value="HEME A SYNTHASE"/>
    <property type="match status" value="1"/>
</dbReference>
<keyword evidence="2" id="KW-1003">Cell membrane</keyword>
<proteinExistence type="predicted"/>
<comment type="subcellular location">
    <subcellularLocation>
        <location evidence="1">Membrane</location>
        <topology evidence="1">Multi-pass membrane protein</topology>
    </subcellularLocation>
</comment>
<gene>
    <name evidence="13" type="ORF">WKR92_07355</name>
</gene>
<feature type="transmembrane region" description="Helical" evidence="12">
    <location>
        <begin position="134"/>
        <end position="151"/>
    </location>
</feature>
<keyword evidence="10" id="KW-1015">Disulfide bond</keyword>
<evidence type="ECO:0000256" key="4">
    <source>
        <dbReference type="ARBA" id="ARBA00022723"/>
    </source>
</evidence>
<evidence type="ECO:0000256" key="6">
    <source>
        <dbReference type="ARBA" id="ARBA00023002"/>
    </source>
</evidence>
<evidence type="ECO:0000256" key="8">
    <source>
        <dbReference type="ARBA" id="ARBA00023133"/>
    </source>
</evidence>
<keyword evidence="8" id="KW-0350">Heme biosynthesis</keyword>